<dbReference type="InterPro" id="IPR043726">
    <property type="entry name" value="LiaI-LiaF-like_TM1"/>
</dbReference>
<gene>
    <name evidence="2" type="ORF">acsn021_32030</name>
</gene>
<name>A0A6S6QYC6_9FIRM</name>
<keyword evidence="3" id="KW-1185">Reference proteome</keyword>
<dbReference type="Proteomes" id="UP000515561">
    <property type="component" value="Chromosome"/>
</dbReference>
<dbReference type="KEGG" id="acel:acsn021_32030"/>
<proteinExistence type="predicted"/>
<evidence type="ECO:0000313" key="3">
    <source>
        <dbReference type="Proteomes" id="UP000515561"/>
    </source>
</evidence>
<evidence type="ECO:0000259" key="1">
    <source>
        <dbReference type="Pfam" id="PF18917"/>
    </source>
</evidence>
<organism evidence="2 3">
    <name type="scientific">Anaerocolumna cellulosilytica</name>
    <dbReference type="NCBI Taxonomy" id="433286"/>
    <lineage>
        <taxon>Bacteria</taxon>
        <taxon>Bacillati</taxon>
        <taxon>Bacillota</taxon>
        <taxon>Clostridia</taxon>
        <taxon>Lachnospirales</taxon>
        <taxon>Lachnospiraceae</taxon>
        <taxon>Anaerocolumna</taxon>
    </lineage>
</organism>
<sequence length="98" mass="11413">MRTHRVGTITLGTGLILFGILFFLRIITPIITYDLIFKIWPVLFILLGSEILISNSRNKEEILIYDKTAIFLVVLLTLFAMAMAAMQWLYEYSIVHYR</sequence>
<feature type="domain" description="LiaI-LiaF-like transmembrane region" evidence="1">
    <location>
        <begin position="9"/>
        <end position="51"/>
    </location>
</feature>
<evidence type="ECO:0000313" key="2">
    <source>
        <dbReference type="EMBL" id="BCJ95634.1"/>
    </source>
</evidence>
<dbReference type="RefSeq" id="WP_184093420.1">
    <property type="nucleotide sequence ID" value="NZ_AP023367.1"/>
</dbReference>
<dbReference type="EMBL" id="AP023367">
    <property type="protein sequence ID" value="BCJ95634.1"/>
    <property type="molecule type" value="Genomic_DNA"/>
</dbReference>
<accession>A0A6S6QYC6</accession>
<dbReference type="Pfam" id="PF18917">
    <property type="entry name" value="LiaI-LiaF-like_TM1"/>
    <property type="match status" value="1"/>
</dbReference>
<dbReference type="AlphaFoldDB" id="A0A6S6QYC6"/>
<reference evidence="2 3" key="1">
    <citation type="journal article" date="2016" name="Int. J. Syst. Evol. Microbiol.">
        <title>Descriptions of Anaerotaenia torta gen. nov., sp. nov. and Anaerocolumna cellulosilytica gen. nov., sp. nov. isolated from a methanogenic reactor of cattle waste.</title>
        <authorList>
            <person name="Uek A."/>
            <person name="Ohtaki Y."/>
            <person name="Kaku N."/>
            <person name="Ueki K."/>
        </authorList>
    </citation>
    <scope>NUCLEOTIDE SEQUENCE [LARGE SCALE GENOMIC DNA]</scope>
    <source>
        <strain evidence="2 3">SN021</strain>
    </source>
</reference>
<protein>
    <recommendedName>
        <fullName evidence="1">LiaI-LiaF-like transmembrane region domain-containing protein</fullName>
    </recommendedName>
</protein>